<accession>S1N3Q0</accession>
<evidence type="ECO:0000259" key="3">
    <source>
        <dbReference type="Pfam" id="PF13439"/>
    </source>
</evidence>
<dbReference type="PANTHER" id="PTHR46401">
    <property type="entry name" value="GLYCOSYLTRANSFERASE WBBK-RELATED"/>
    <property type="match status" value="1"/>
</dbReference>
<dbReference type="EMBL" id="ASWJ01000009">
    <property type="protein sequence ID" value="EOW80233.1"/>
    <property type="molecule type" value="Genomic_DNA"/>
</dbReference>
<keyword evidence="1" id="KW-0808">Transferase</keyword>
<proteinExistence type="predicted"/>
<comment type="caution">
    <text evidence="4">The sequence shown here is derived from an EMBL/GenBank/DDBJ whole genome shotgun (WGS) entry which is preliminary data.</text>
</comment>
<dbReference type="Gene3D" id="3.40.50.2000">
    <property type="entry name" value="Glycogen Phosphorylase B"/>
    <property type="match status" value="2"/>
</dbReference>
<protein>
    <recommendedName>
        <fullName evidence="6">Glycosyl transferase family 1 domain-containing protein</fullName>
    </recommendedName>
</protein>
<dbReference type="InterPro" id="IPR001296">
    <property type="entry name" value="Glyco_trans_1"/>
</dbReference>
<gene>
    <name evidence="4" type="ORF">I568_01933</name>
</gene>
<dbReference type="Pfam" id="PF00534">
    <property type="entry name" value="Glycos_transf_1"/>
    <property type="match status" value="1"/>
</dbReference>
<dbReference type="STRING" id="1121865.OMW_01319"/>
<keyword evidence="5" id="KW-1185">Reference proteome</keyword>
<dbReference type="CDD" id="cd03801">
    <property type="entry name" value="GT4_PimA-like"/>
    <property type="match status" value="1"/>
</dbReference>
<sequence>MKKPQTLLVLMPEIVWGGAERQFRYLINNIKVDKIAVVCPHSYAKQANSYVTNEINNKNAEIVESRRPVHSKINVIIYYLCEIRKLLKKCNISTAIVYEAYGCYLIPYLKQKGVKVIYSERNSGEGIVQSKLLKLFVGKSDVITTNSLAARELLRKYYKQKIFLVKNGIETESIKLKPDIENANTILVPARISKVKNQMIMLRFLKKDTDFKGTVIFAGKTEDADYMDELCKYVEQERMHDRVDFIGFTSEMESLYQKADLVVLPSLVEGMSNIILECFARKIPILVSNIEMNTFTDNLKKWSFDPQVPDELVELFSKWVNLDLKEKKCILEENRNYVLNEHSLKKMTETYADIIEEIG</sequence>
<evidence type="ECO:0000313" key="4">
    <source>
        <dbReference type="EMBL" id="EOW80233.1"/>
    </source>
</evidence>
<reference evidence="4 5" key="1">
    <citation type="submission" date="2013-03" db="EMBL/GenBank/DDBJ databases">
        <title>The Genome Sequence of Enterococcus columbae ATCC_51263 (PacBio/Illumina hybrid assembly).</title>
        <authorList>
            <consortium name="The Broad Institute Genomics Platform"/>
            <consortium name="The Broad Institute Genome Sequencing Center for Infectious Disease"/>
            <person name="Earl A."/>
            <person name="Russ C."/>
            <person name="Gilmore M."/>
            <person name="Surin D."/>
            <person name="Walker B."/>
            <person name="Young S."/>
            <person name="Zeng Q."/>
            <person name="Gargeya S."/>
            <person name="Fitzgerald M."/>
            <person name="Haas B."/>
            <person name="Abouelleil A."/>
            <person name="Allen A.W."/>
            <person name="Alvarado L."/>
            <person name="Arachchi H.M."/>
            <person name="Berlin A.M."/>
            <person name="Chapman S.B."/>
            <person name="Gainer-Dewar J."/>
            <person name="Goldberg J."/>
            <person name="Griggs A."/>
            <person name="Gujja S."/>
            <person name="Hansen M."/>
            <person name="Howarth C."/>
            <person name="Imamovic A."/>
            <person name="Ireland A."/>
            <person name="Larimer J."/>
            <person name="McCowan C."/>
            <person name="Murphy C."/>
            <person name="Pearson M."/>
            <person name="Poon T.W."/>
            <person name="Priest M."/>
            <person name="Roberts A."/>
            <person name="Saif S."/>
            <person name="Shea T."/>
            <person name="Sisk P."/>
            <person name="Sykes S."/>
            <person name="Wortman J."/>
            <person name="Nusbaum C."/>
            <person name="Birren B."/>
        </authorList>
    </citation>
    <scope>NUCLEOTIDE SEQUENCE [LARGE SCALE GENOMIC DNA]</scope>
    <source>
        <strain evidence="4 5">ATCC 51263</strain>
    </source>
</reference>
<dbReference type="eggNOG" id="COG0438">
    <property type="taxonomic scope" value="Bacteria"/>
</dbReference>
<dbReference type="Pfam" id="PF13439">
    <property type="entry name" value="Glyco_transf_4"/>
    <property type="match status" value="1"/>
</dbReference>
<dbReference type="AlphaFoldDB" id="S1N3Q0"/>
<evidence type="ECO:0000313" key="5">
    <source>
        <dbReference type="Proteomes" id="UP000014113"/>
    </source>
</evidence>
<dbReference type="GO" id="GO:0016757">
    <property type="term" value="F:glycosyltransferase activity"/>
    <property type="evidence" value="ECO:0007669"/>
    <property type="project" value="InterPro"/>
</dbReference>
<dbReference type="SUPFAM" id="SSF53756">
    <property type="entry name" value="UDP-Glycosyltransferase/glycogen phosphorylase"/>
    <property type="match status" value="1"/>
</dbReference>
<dbReference type="Proteomes" id="UP000014113">
    <property type="component" value="Unassembled WGS sequence"/>
</dbReference>
<dbReference type="PANTHER" id="PTHR46401:SF2">
    <property type="entry name" value="GLYCOSYLTRANSFERASE WBBK-RELATED"/>
    <property type="match status" value="1"/>
</dbReference>
<organism evidence="4 5">
    <name type="scientific">Enterococcus columbae DSM 7374 = ATCC 51263</name>
    <dbReference type="NCBI Taxonomy" id="1121865"/>
    <lineage>
        <taxon>Bacteria</taxon>
        <taxon>Bacillati</taxon>
        <taxon>Bacillota</taxon>
        <taxon>Bacilli</taxon>
        <taxon>Lactobacillales</taxon>
        <taxon>Enterococcaceae</taxon>
        <taxon>Enterococcus</taxon>
    </lineage>
</organism>
<evidence type="ECO:0000256" key="1">
    <source>
        <dbReference type="ARBA" id="ARBA00022679"/>
    </source>
</evidence>
<feature type="domain" description="Glycosyl transferase family 1" evidence="2">
    <location>
        <begin position="179"/>
        <end position="329"/>
    </location>
</feature>
<dbReference type="InterPro" id="IPR028098">
    <property type="entry name" value="Glyco_trans_4-like_N"/>
</dbReference>
<name>S1N3Q0_9ENTE</name>
<feature type="domain" description="Glycosyltransferase subfamily 4-like N-terminal" evidence="3">
    <location>
        <begin position="16"/>
        <end position="172"/>
    </location>
</feature>
<dbReference type="RefSeq" id="WP_016183460.1">
    <property type="nucleotide sequence ID" value="NZ_JXKI01000004.1"/>
</dbReference>
<dbReference type="PATRIC" id="fig|1121865.3.peg.1280"/>
<evidence type="ECO:0008006" key="6">
    <source>
        <dbReference type="Google" id="ProtNLM"/>
    </source>
</evidence>
<dbReference type="OrthoDB" id="9804196at2"/>
<evidence type="ECO:0000259" key="2">
    <source>
        <dbReference type="Pfam" id="PF00534"/>
    </source>
</evidence>